<protein>
    <submittedName>
        <fullName evidence="1">Uncharacterized protein</fullName>
    </submittedName>
</protein>
<proteinExistence type="predicted"/>
<sequence>MAPAWRGEPGQPLEFLPGLPYGSGMAGQPDGQFLTQPVDHMVRAGRVEQLQGQPGPVRKLRIDQAPDQCLTDPGADVCGTPGYQEQLPWSTRSIRRAVATITVASGRACRPILRHPAAPPVQAALRTTDEMCGGEK</sequence>
<name>A0ABP6YSF8_9ACTN</name>
<reference evidence="2" key="1">
    <citation type="journal article" date="2019" name="Int. J. Syst. Evol. Microbiol.">
        <title>The Global Catalogue of Microorganisms (GCM) 10K type strain sequencing project: providing services to taxonomists for standard genome sequencing and annotation.</title>
        <authorList>
            <consortium name="The Broad Institute Genomics Platform"/>
            <consortium name="The Broad Institute Genome Sequencing Center for Infectious Disease"/>
            <person name="Wu L."/>
            <person name="Ma J."/>
        </authorList>
    </citation>
    <scope>NUCLEOTIDE SEQUENCE [LARGE SCALE GENOMIC DNA]</scope>
    <source>
        <strain evidence="2">JCM 17656</strain>
    </source>
</reference>
<accession>A0ABP6YSF8</accession>
<gene>
    <name evidence="1" type="ORF">GCM10022295_82730</name>
</gene>
<comment type="caution">
    <text evidence="1">The sequence shown here is derived from an EMBL/GenBank/DDBJ whole genome shotgun (WGS) entry which is preliminary data.</text>
</comment>
<organism evidence="1 2">
    <name type="scientific">Streptomyces osmaniensis</name>
    <dbReference type="NCBI Taxonomy" id="593134"/>
    <lineage>
        <taxon>Bacteria</taxon>
        <taxon>Bacillati</taxon>
        <taxon>Actinomycetota</taxon>
        <taxon>Actinomycetes</taxon>
        <taxon>Kitasatosporales</taxon>
        <taxon>Streptomycetaceae</taxon>
        <taxon>Streptomyces</taxon>
    </lineage>
</organism>
<evidence type="ECO:0000313" key="1">
    <source>
        <dbReference type="EMBL" id="GAA3588558.1"/>
    </source>
</evidence>
<dbReference type="Proteomes" id="UP001500707">
    <property type="component" value="Unassembled WGS sequence"/>
</dbReference>
<keyword evidence="2" id="KW-1185">Reference proteome</keyword>
<dbReference type="EMBL" id="BAABCE010000024">
    <property type="protein sequence ID" value="GAA3588558.1"/>
    <property type="molecule type" value="Genomic_DNA"/>
</dbReference>
<evidence type="ECO:0000313" key="2">
    <source>
        <dbReference type="Proteomes" id="UP001500707"/>
    </source>
</evidence>